<keyword evidence="8 13" id="KW-1133">Transmembrane helix</keyword>
<dbReference type="RefSeq" id="XP_002548670.1">
    <property type="nucleotide sequence ID" value="XM_002548624.1"/>
</dbReference>
<evidence type="ECO:0000256" key="2">
    <source>
        <dbReference type="ARBA" id="ARBA00010473"/>
    </source>
</evidence>
<evidence type="ECO:0000256" key="5">
    <source>
        <dbReference type="ARBA" id="ARBA00022692"/>
    </source>
</evidence>
<evidence type="ECO:0000256" key="12">
    <source>
        <dbReference type="ARBA" id="ARBA00031468"/>
    </source>
</evidence>
<dbReference type="GO" id="GO:0000742">
    <property type="term" value="P:karyogamy involved in conjugation with cellular fusion"/>
    <property type="evidence" value="ECO:0007669"/>
    <property type="project" value="UniProtKB-UniRule"/>
</dbReference>
<feature type="transmembrane region" description="Helical" evidence="13">
    <location>
        <begin position="426"/>
        <end position="448"/>
    </location>
</feature>
<evidence type="ECO:0000256" key="13">
    <source>
        <dbReference type="RuleBase" id="RU368082"/>
    </source>
</evidence>
<keyword evidence="10" id="KW-0325">Glycoprotein</keyword>
<keyword evidence="9 13" id="KW-0472">Membrane</keyword>
<protein>
    <recommendedName>
        <fullName evidence="3">Nuclear fusion protein KAR5</fullName>
    </recommendedName>
    <alternativeName>
        <fullName evidence="12">Karyogamy protein 5</fullName>
    </alternativeName>
</protein>
<dbReference type="PANTHER" id="PTHR28012">
    <property type="entry name" value="NUCLEAR FUSION PROTEIN KAR5"/>
    <property type="match status" value="1"/>
</dbReference>
<dbReference type="Proteomes" id="UP000002037">
    <property type="component" value="Unassembled WGS sequence"/>
</dbReference>
<feature type="signal peptide" evidence="14">
    <location>
        <begin position="1"/>
        <end position="16"/>
    </location>
</feature>
<keyword evidence="4 13" id="KW-0415">Karyogamy</keyword>
<name>C5M995_CANTT</name>
<accession>C5M995</accession>
<dbReference type="KEGG" id="ctp:CTRG_02967"/>
<gene>
    <name evidence="15" type="ORF">CTRG_02967</name>
</gene>
<evidence type="ECO:0000256" key="10">
    <source>
        <dbReference type="ARBA" id="ARBA00023180"/>
    </source>
</evidence>
<evidence type="ECO:0000256" key="14">
    <source>
        <dbReference type="SAM" id="SignalP"/>
    </source>
</evidence>
<dbReference type="OrthoDB" id="5311848at2759"/>
<feature type="chain" id="PRO_5002955509" description="Nuclear fusion protein KAR5" evidence="14">
    <location>
        <begin position="17"/>
        <end position="491"/>
    </location>
</feature>
<keyword evidence="6 13" id="KW-0732">Signal</keyword>
<evidence type="ECO:0000256" key="3">
    <source>
        <dbReference type="ARBA" id="ARBA00021601"/>
    </source>
</evidence>
<dbReference type="EMBL" id="GG692397">
    <property type="protein sequence ID" value="EER34149.1"/>
    <property type="molecule type" value="Genomic_DNA"/>
</dbReference>
<evidence type="ECO:0000256" key="4">
    <source>
        <dbReference type="ARBA" id="ARBA00022459"/>
    </source>
</evidence>
<evidence type="ECO:0000313" key="15">
    <source>
        <dbReference type="EMBL" id="EER34149.1"/>
    </source>
</evidence>
<dbReference type="PANTHER" id="PTHR28012:SF1">
    <property type="entry name" value="NUCLEAR FUSION PROTEIN KAR5"/>
    <property type="match status" value="1"/>
</dbReference>
<evidence type="ECO:0000256" key="9">
    <source>
        <dbReference type="ARBA" id="ARBA00023136"/>
    </source>
</evidence>
<evidence type="ECO:0000256" key="11">
    <source>
        <dbReference type="ARBA" id="ARBA00023242"/>
    </source>
</evidence>
<dbReference type="GeneID" id="8299416"/>
<feature type="transmembrane region" description="Helical" evidence="13">
    <location>
        <begin position="460"/>
        <end position="481"/>
    </location>
</feature>
<keyword evidence="7 13" id="KW-0256">Endoplasmic reticulum</keyword>
<comment type="subcellular location">
    <subcellularLocation>
        <location evidence="13">Endoplasmic reticulum membrane</location>
    </subcellularLocation>
    <subcellularLocation>
        <location evidence="13">Nucleus membrane</location>
    </subcellularLocation>
</comment>
<keyword evidence="11 13" id="KW-0539">Nucleus</keyword>
<dbReference type="eggNOG" id="ENOG502QVCQ">
    <property type="taxonomic scope" value="Eukaryota"/>
</dbReference>
<evidence type="ECO:0000256" key="8">
    <source>
        <dbReference type="ARBA" id="ARBA00022989"/>
    </source>
</evidence>
<comment type="similarity">
    <text evidence="2 13">Belongs to the KAR5 family.</text>
</comment>
<proteinExistence type="inferred from homology"/>
<dbReference type="GO" id="GO:0048288">
    <property type="term" value="P:nuclear membrane fusion involved in karyogamy"/>
    <property type="evidence" value="ECO:0007669"/>
    <property type="project" value="UniProtKB-UniRule"/>
</dbReference>
<organism evidence="15 16">
    <name type="scientific">Candida tropicalis (strain ATCC MYA-3404 / T1)</name>
    <name type="common">Yeast</name>
    <dbReference type="NCBI Taxonomy" id="294747"/>
    <lineage>
        <taxon>Eukaryota</taxon>
        <taxon>Fungi</taxon>
        <taxon>Dikarya</taxon>
        <taxon>Ascomycota</taxon>
        <taxon>Saccharomycotina</taxon>
        <taxon>Pichiomycetes</taxon>
        <taxon>Debaryomycetaceae</taxon>
        <taxon>Candida/Lodderomyces clade</taxon>
        <taxon>Candida</taxon>
    </lineage>
</organism>
<reference evidence="15 16" key="1">
    <citation type="journal article" date="2009" name="Nature">
        <title>Evolution of pathogenicity and sexual reproduction in eight Candida genomes.</title>
        <authorList>
            <person name="Butler G."/>
            <person name="Rasmussen M.D."/>
            <person name="Lin M.F."/>
            <person name="Santos M.A."/>
            <person name="Sakthikumar S."/>
            <person name="Munro C.A."/>
            <person name="Rheinbay E."/>
            <person name="Grabherr M."/>
            <person name="Forche A."/>
            <person name="Reedy J.L."/>
            <person name="Agrafioti I."/>
            <person name="Arnaud M.B."/>
            <person name="Bates S."/>
            <person name="Brown A.J."/>
            <person name="Brunke S."/>
            <person name="Costanzo M.C."/>
            <person name="Fitzpatrick D.A."/>
            <person name="de Groot P.W."/>
            <person name="Harris D."/>
            <person name="Hoyer L.L."/>
            <person name="Hube B."/>
            <person name="Klis F.M."/>
            <person name="Kodira C."/>
            <person name="Lennard N."/>
            <person name="Logue M.E."/>
            <person name="Martin R."/>
            <person name="Neiman A.M."/>
            <person name="Nikolaou E."/>
            <person name="Quail M.A."/>
            <person name="Quinn J."/>
            <person name="Santos M.C."/>
            <person name="Schmitzberger F.F."/>
            <person name="Sherlock G."/>
            <person name="Shah P."/>
            <person name="Silverstein K.A."/>
            <person name="Skrzypek M.S."/>
            <person name="Soll D."/>
            <person name="Staggs R."/>
            <person name="Stansfield I."/>
            <person name="Stumpf M.P."/>
            <person name="Sudbery P.E."/>
            <person name="Srikantha T."/>
            <person name="Zeng Q."/>
            <person name="Berman J."/>
            <person name="Berriman M."/>
            <person name="Heitman J."/>
            <person name="Gow N.A."/>
            <person name="Lorenz M.C."/>
            <person name="Birren B.W."/>
            <person name="Kellis M."/>
            <person name="Cuomo C.A."/>
        </authorList>
    </citation>
    <scope>NUCLEOTIDE SEQUENCE [LARGE SCALE GENOMIC DNA]</scope>
    <source>
        <strain evidence="16">ATCC MYA-3404 / T1</strain>
    </source>
</reference>
<evidence type="ECO:0000256" key="6">
    <source>
        <dbReference type="ARBA" id="ARBA00022729"/>
    </source>
</evidence>
<dbReference type="AlphaFoldDB" id="C5M995"/>
<keyword evidence="5 13" id="KW-0812">Transmembrane</keyword>
<evidence type="ECO:0000256" key="1">
    <source>
        <dbReference type="ARBA" id="ARBA00003389"/>
    </source>
</evidence>
<dbReference type="GO" id="GO:0005789">
    <property type="term" value="C:endoplasmic reticulum membrane"/>
    <property type="evidence" value="ECO:0007669"/>
    <property type="project" value="UniProtKB-SubCell"/>
</dbReference>
<dbReference type="GO" id="GO:0031965">
    <property type="term" value="C:nuclear membrane"/>
    <property type="evidence" value="ECO:0007669"/>
    <property type="project" value="UniProtKB-SubCell"/>
</dbReference>
<dbReference type="InterPro" id="IPR007292">
    <property type="entry name" value="Nuclear_fusion_Kar5"/>
</dbReference>
<comment type="function">
    <text evidence="1 13">Required for nuclear membrane fusion during karyogamy.</text>
</comment>
<evidence type="ECO:0000256" key="7">
    <source>
        <dbReference type="ARBA" id="ARBA00022824"/>
    </source>
</evidence>
<keyword evidence="16" id="KW-1185">Reference proteome</keyword>
<evidence type="ECO:0000313" key="16">
    <source>
        <dbReference type="Proteomes" id="UP000002037"/>
    </source>
</evidence>
<sequence length="491" mass="56889">MIRSIYMFVCFGMVLGQDLDVMNGYNFDVMKNWRNDCSKMAIQELIPQCYDGIESISPEQQKNLAVELSICEFENANIRYPIVCKERKIDDCIKSLEKSPQFWTTFSGYYREVKTICHELSLPFEKDQILVVYENITELYKQLIQDLKSSSKQSEQAQNILKTKFEKLIKIVDSIIIDRDKQRDNLNHTFVMFQENFESSLNNAVAVLQQSYNGANTNIKEMEQHLNYFAQDILQVHSFIRDRIDDLQLQQDKIQDNNDQIYMKTENTLGKLETINKNIDEMNELNKNIAKGMQNHLEYSEFSVLQLNHHIQQSINDIELQRKYITLQGPVILEKIAEVFVQQLNHSATDIVESLGYAMNTTLEKINNKMKETEVSLDNINTKAQKFASLIESVTGYLVNFANVPKMFKTMASNTMKKVSFLKDSITSVLFVFFLIIVMSFFKSSGFLPWKICSRLCSEFVFILAPAFIGIIFAAVILVTLKYDKYEDSGE</sequence>
<dbReference type="Pfam" id="PF04163">
    <property type="entry name" value="Tht1"/>
    <property type="match status" value="1"/>
</dbReference>
<dbReference type="VEuPathDB" id="FungiDB:CTRG_02967"/>
<dbReference type="HOGENOM" id="CLU_039530_0_0_1"/>